<dbReference type="InterPro" id="IPR003961">
    <property type="entry name" value="FN3_dom"/>
</dbReference>
<dbReference type="Gene3D" id="2.60.40.10">
    <property type="entry name" value="Immunoglobulins"/>
    <property type="match status" value="4"/>
</dbReference>
<feature type="domain" description="Fibronectin type-III" evidence="4">
    <location>
        <begin position="746"/>
        <end position="842"/>
    </location>
</feature>
<dbReference type="PANTHER" id="PTHR46708:SF2">
    <property type="entry name" value="FIBRONECTIN TYPE-III DOMAIN-CONTAINING PROTEIN"/>
    <property type="match status" value="1"/>
</dbReference>
<dbReference type="InterPro" id="IPR013783">
    <property type="entry name" value="Ig-like_fold"/>
</dbReference>
<dbReference type="InterPro" id="IPR036116">
    <property type="entry name" value="FN3_sf"/>
</dbReference>
<keyword evidence="1" id="KW-0677">Repeat</keyword>
<dbReference type="GO" id="GO:0016798">
    <property type="term" value="F:hydrolase activity, acting on glycosyl bonds"/>
    <property type="evidence" value="ECO:0007669"/>
    <property type="project" value="UniProtKB-KW"/>
</dbReference>
<evidence type="ECO:0000256" key="1">
    <source>
        <dbReference type="ARBA" id="ARBA00022737"/>
    </source>
</evidence>
<gene>
    <name evidence="5" type="ORF">DSM104329_04231</name>
</gene>
<dbReference type="GO" id="GO:0005975">
    <property type="term" value="P:carbohydrate metabolic process"/>
    <property type="evidence" value="ECO:0007669"/>
    <property type="project" value="UniProtKB-ARBA"/>
</dbReference>
<keyword evidence="2" id="KW-0326">Glycosidase</keyword>
<accession>A0A9E6Y0Q5</accession>
<evidence type="ECO:0000259" key="4">
    <source>
        <dbReference type="PROSITE" id="PS50853"/>
    </source>
</evidence>
<sequence length="842" mass="87169">MSVPTMAKVAVAGLLGALALAGTAQADSISFMRGGDVWVSSPDGTRQVQLTHDGGYSYQSQADNGDIIALRGRRLRLIGRDGAIKADFSTPVSGERTDNTSSYFLGPFKPEISPDGTKVAYEYRYFEITNHPGCVPEGTPNCQDVRQSTGIGYTYSDRMTGWDEPGLGRQSGWTDPSWIGNNTVLISDKSVQLNLDAMIDHPGDGNQTLQGWFLDENAWYVRDGEVARSGDKVAFVTTRPKGPNEDLDIDDQVTLYKMNGPAPALPTPCYSYGNPAGAYDSPSFSPTGAKIAFEDTGDQTTPHRILAGNVPNMTNGCSLPSAGASQILNDARQPDWGPANVPDPPHVDQPVVTTGAASAISATGAKVDGTVDPEGALTAYRFEYGKTTAYGSTTADQDAGSGQDPVGASASLSGLSPSTVYHYRLVATNAAGTSRGPDKTFTTARAVKPDAATAGAIDVTASAATIKGTINPKGSPTTWRFQYGLTDAYGTATPSQDGGAGTANVAVTAALAKLKPGTPYHYRVIAINPRGTAVGIDRTFTTSPAVAPVVTTGAASDITRTGARLTGTVNPKGLATTYTFEYGPTTAYGTKATAQSAGTGATAVAASADLSNLTAGTVYHYRISATNSAGTSVGIDRTFTTSPPPAAPAAVTGSAAYVSQTYAQLNGTVNPQGTPTTYLYEYGTTTALGSKTDEKDAGSGTTAINRVAELNALTPNTTYYYRLVAKSSAGTTVGATKSLKTLDTTGPLATTGAASAITRSSATLAGTINPRGELTSYRFEYGLTTTYGQVTPDGFLFGGTTKVTVSDALTGLQPGRTYHYRLVAEGESSTSTGADMTFTTPA</sequence>
<keyword evidence="6" id="KW-1185">Reference proteome</keyword>
<protein>
    <recommendedName>
        <fullName evidence="4">Fibronectin type-III domain-containing protein</fullName>
    </recommendedName>
</protein>
<organism evidence="5 6">
    <name type="scientific">Capillimicrobium parvum</name>
    <dbReference type="NCBI Taxonomy" id="2884022"/>
    <lineage>
        <taxon>Bacteria</taxon>
        <taxon>Bacillati</taxon>
        <taxon>Actinomycetota</taxon>
        <taxon>Thermoleophilia</taxon>
        <taxon>Solirubrobacterales</taxon>
        <taxon>Capillimicrobiaceae</taxon>
        <taxon>Capillimicrobium</taxon>
    </lineage>
</organism>
<dbReference type="PROSITE" id="PS50853">
    <property type="entry name" value="FN3"/>
    <property type="match status" value="3"/>
</dbReference>
<feature type="chain" id="PRO_5039733030" description="Fibronectin type-III domain-containing protein" evidence="3">
    <location>
        <begin position="27"/>
        <end position="842"/>
    </location>
</feature>
<dbReference type="AlphaFoldDB" id="A0A9E6Y0Q5"/>
<evidence type="ECO:0000256" key="3">
    <source>
        <dbReference type="SAM" id="SignalP"/>
    </source>
</evidence>
<dbReference type="SMART" id="SM00060">
    <property type="entry name" value="FN3"/>
    <property type="match status" value="5"/>
</dbReference>
<feature type="domain" description="Fibronectin type-III" evidence="4">
    <location>
        <begin position="341"/>
        <end position="450"/>
    </location>
</feature>
<dbReference type="RefSeq" id="WP_259311853.1">
    <property type="nucleotide sequence ID" value="NZ_CP087164.1"/>
</dbReference>
<keyword evidence="2" id="KW-0378">Hydrolase</keyword>
<feature type="signal peptide" evidence="3">
    <location>
        <begin position="1"/>
        <end position="26"/>
    </location>
</feature>
<feature type="domain" description="Fibronectin type-III" evidence="4">
    <location>
        <begin position="547"/>
        <end position="645"/>
    </location>
</feature>
<reference evidence="5" key="1">
    <citation type="journal article" date="2022" name="Int. J. Syst. Evol. Microbiol.">
        <title>Pseudomonas aegrilactucae sp. nov. and Pseudomonas morbosilactucae sp. nov., pathogens causing bacterial rot of lettuce in Japan.</title>
        <authorList>
            <person name="Sawada H."/>
            <person name="Fujikawa T."/>
            <person name="Satou M."/>
        </authorList>
    </citation>
    <scope>NUCLEOTIDE SEQUENCE</scope>
    <source>
        <strain evidence="5">0166_1</strain>
    </source>
</reference>
<dbReference type="InterPro" id="IPR050991">
    <property type="entry name" value="ECM_Regulatory_Proteins"/>
</dbReference>
<evidence type="ECO:0000256" key="2">
    <source>
        <dbReference type="ARBA" id="ARBA00023295"/>
    </source>
</evidence>
<dbReference type="CDD" id="cd00063">
    <property type="entry name" value="FN3"/>
    <property type="match status" value="1"/>
</dbReference>
<dbReference type="EMBL" id="CP087164">
    <property type="protein sequence ID" value="UGS37810.1"/>
    <property type="molecule type" value="Genomic_DNA"/>
</dbReference>
<evidence type="ECO:0000313" key="6">
    <source>
        <dbReference type="Proteomes" id="UP001162834"/>
    </source>
</evidence>
<dbReference type="Proteomes" id="UP001162834">
    <property type="component" value="Chromosome"/>
</dbReference>
<evidence type="ECO:0000313" key="5">
    <source>
        <dbReference type="EMBL" id="UGS37810.1"/>
    </source>
</evidence>
<name>A0A9E6Y0Q5_9ACTN</name>
<dbReference type="KEGG" id="sbae:DSM104329_04231"/>
<dbReference type="SUPFAM" id="SSF49265">
    <property type="entry name" value="Fibronectin type III"/>
    <property type="match status" value="2"/>
</dbReference>
<proteinExistence type="predicted"/>
<keyword evidence="3" id="KW-0732">Signal</keyword>
<dbReference type="PANTHER" id="PTHR46708">
    <property type="entry name" value="TENASCIN"/>
    <property type="match status" value="1"/>
</dbReference>